<protein>
    <recommendedName>
        <fullName evidence="2">Gamma tubulin complex component protein N-terminal domain-containing protein</fullName>
    </recommendedName>
</protein>
<dbReference type="GO" id="GO:0005874">
    <property type="term" value="C:microtubule"/>
    <property type="evidence" value="ECO:0007669"/>
    <property type="project" value="UniProtKB-KW"/>
</dbReference>
<dbReference type="OrthoDB" id="2192946at2759"/>
<evidence type="ECO:0000256" key="1">
    <source>
        <dbReference type="ARBA" id="ARBA00022701"/>
    </source>
</evidence>
<sequence>MADFVKNEDEKRFWRTVRKKHLSKWKSVLVNDLDNCPFYREIPSSFVAIENVSPQEQERLIFNEMYLFLLGYQSENIRLASFNSTSFPTSIVLNHSLDPFIRSELERFKHVLISLAVIRLACYRIQNDGVCFSVISRAVATEIDTKIHEFMNEILRKLDENKESAMVLNLLFREVHEISETLMFFSDIAKKIYNEQLVGGQVLSMLHLKRNQIYAGRSQKHLEELFEVGWRIFVEYMGRLVTSFEADDCNYEFAMWSNRSIDSSEFSRLNMHSEYRTRSSRFVIIDDLCPSFLHKHLKVFLRCAEFGDLFALAESQKRRKQRRTPGDVDKVLELEKPSHEALLATFREVEWNKLNVDATFRLLAQLERKGSACLLQQLRQANNVDADLREAHQLVLFGKCIEDLLQISVSDELLDLLVDEVSKHTLQKLTNKLLGEGAAQALPFWKNFSFVLDREDVFKIVCDSNVQLKGYRETMDYGREEDLCFFTALSLSFRCPPELETLLAPRAIENAIYVFRLLFQFSVASHKIALGKESLRGRMPSQGGDSDGTALRRKLLFSLDAALTRLKRHFSVYTQYALQMFNSSLASASSIDEYIAAQNSLSYNVLRMVGMNEWSRLIYMKDLLSIVRRYDEGNESLVLLAADFEDLLSTAMVDVPE</sequence>
<keyword evidence="4" id="KW-1185">Reference proteome</keyword>
<dbReference type="Proteomes" id="UP000835052">
    <property type="component" value="Unassembled WGS sequence"/>
</dbReference>
<accession>A0A8S1GR87</accession>
<dbReference type="Pfam" id="PF17681">
    <property type="entry name" value="GCP_N_terminal"/>
    <property type="match status" value="1"/>
</dbReference>
<dbReference type="InterPro" id="IPR042241">
    <property type="entry name" value="GCP_C_sf"/>
</dbReference>
<name>A0A8S1GR87_9PELO</name>
<comment type="caution">
    <text evidence="3">The sequence shown here is derived from an EMBL/GenBank/DDBJ whole genome shotgun (WGS) entry which is preliminary data.</text>
</comment>
<evidence type="ECO:0000313" key="4">
    <source>
        <dbReference type="Proteomes" id="UP000835052"/>
    </source>
</evidence>
<evidence type="ECO:0000313" key="3">
    <source>
        <dbReference type="EMBL" id="CAD6184260.1"/>
    </source>
</evidence>
<dbReference type="AlphaFoldDB" id="A0A8S1GR87"/>
<dbReference type="InterPro" id="IPR041470">
    <property type="entry name" value="GCP_N"/>
</dbReference>
<feature type="domain" description="Gamma tubulin complex component protein N-terminal" evidence="2">
    <location>
        <begin position="65"/>
        <end position="296"/>
    </location>
</feature>
<evidence type="ECO:0000259" key="2">
    <source>
        <dbReference type="Pfam" id="PF17681"/>
    </source>
</evidence>
<organism evidence="3 4">
    <name type="scientific">Caenorhabditis auriculariae</name>
    <dbReference type="NCBI Taxonomy" id="2777116"/>
    <lineage>
        <taxon>Eukaryota</taxon>
        <taxon>Metazoa</taxon>
        <taxon>Ecdysozoa</taxon>
        <taxon>Nematoda</taxon>
        <taxon>Chromadorea</taxon>
        <taxon>Rhabditida</taxon>
        <taxon>Rhabditina</taxon>
        <taxon>Rhabditomorpha</taxon>
        <taxon>Rhabditoidea</taxon>
        <taxon>Rhabditidae</taxon>
        <taxon>Peloderinae</taxon>
        <taxon>Caenorhabditis</taxon>
    </lineage>
</organism>
<proteinExistence type="predicted"/>
<dbReference type="EMBL" id="CAJGYM010000001">
    <property type="protein sequence ID" value="CAD6184260.1"/>
    <property type="molecule type" value="Genomic_DNA"/>
</dbReference>
<gene>
    <name evidence="3" type="ORF">CAUJ_LOCUS179</name>
</gene>
<dbReference type="Gene3D" id="1.20.120.1900">
    <property type="entry name" value="Gamma-tubulin complex, C-terminal domain"/>
    <property type="match status" value="1"/>
</dbReference>
<reference evidence="3" key="1">
    <citation type="submission" date="2020-10" db="EMBL/GenBank/DDBJ databases">
        <authorList>
            <person name="Kikuchi T."/>
        </authorList>
    </citation>
    <scope>NUCLEOTIDE SEQUENCE</scope>
    <source>
        <strain evidence="3">NKZ352</strain>
    </source>
</reference>
<keyword evidence="1" id="KW-0493">Microtubule</keyword>